<keyword evidence="5 6" id="KW-0472">Membrane</keyword>
<feature type="transmembrane region" description="Helical" evidence="6">
    <location>
        <begin position="66"/>
        <end position="86"/>
    </location>
</feature>
<dbReference type="AlphaFoldDB" id="X7ECF9"/>
<dbReference type="Proteomes" id="UP000022447">
    <property type="component" value="Unassembled WGS sequence"/>
</dbReference>
<name>X7ECF9_9RHOB</name>
<dbReference type="Pfam" id="PF06146">
    <property type="entry name" value="PsiE"/>
    <property type="match status" value="1"/>
</dbReference>
<evidence type="ECO:0000256" key="5">
    <source>
        <dbReference type="ARBA" id="ARBA00023136"/>
    </source>
</evidence>
<organism evidence="7 8">
    <name type="scientific">Roseivivax halodurans JCM 10272</name>
    <dbReference type="NCBI Taxonomy" id="1449350"/>
    <lineage>
        <taxon>Bacteria</taxon>
        <taxon>Pseudomonadati</taxon>
        <taxon>Pseudomonadota</taxon>
        <taxon>Alphaproteobacteria</taxon>
        <taxon>Rhodobacterales</taxon>
        <taxon>Roseobacteraceae</taxon>
        <taxon>Roseivivax</taxon>
    </lineage>
</organism>
<keyword evidence="2" id="KW-1003">Cell membrane</keyword>
<dbReference type="InterPro" id="IPR020948">
    <property type="entry name" value="P_starv_induced_PsiE-like"/>
</dbReference>
<evidence type="ECO:0000256" key="4">
    <source>
        <dbReference type="ARBA" id="ARBA00022989"/>
    </source>
</evidence>
<sequence length="91" mass="10052">MTIYRLGTILLTDILPIILYLGVIVMVTVYYAKRNSLFVYPIFIAITTVGRLAVLQGREMAPENILIEAAAILLLSLSALVIMWAIGKQSV</sequence>
<dbReference type="STRING" id="1449350.OCH239_17010"/>
<reference evidence="7 8" key="1">
    <citation type="submission" date="2014-01" db="EMBL/GenBank/DDBJ databases">
        <title>Roseivivax halodurans JCM 10272 Genome Sequencing.</title>
        <authorList>
            <person name="Lai Q."/>
            <person name="Li G."/>
            <person name="Shao Z."/>
        </authorList>
    </citation>
    <scope>NUCLEOTIDE SEQUENCE [LARGE SCALE GENOMIC DNA]</scope>
    <source>
        <strain evidence="7 8">JCM 10272</strain>
    </source>
</reference>
<comment type="subcellular location">
    <subcellularLocation>
        <location evidence="1">Cell membrane</location>
        <topology evidence="1">Multi-pass membrane protein</topology>
    </subcellularLocation>
</comment>
<gene>
    <name evidence="7" type="ORF">OCH239_17010</name>
</gene>
<dbReference type="GO" id="GO:0005886">
    <property type="term" value="C:plasma membrane"/>
    <property type="evidence" value="ECO:0007669"/>
    <property type="project" value="UniProtKB-SubCell"/>
</dbReference>
<evidence type="ECO:0000313" key="8">
    <source>
        <dbReference type="Proteomes" id="UP000022447"/>
    </source>
</evidence>
<proteinExistence type="predicted"/>
<evidence type="ECO:0000256" key="2">
    <source>
        <dbReference type="ARBA" id="ARBA00022475"/>
    </source>
</evidence>
<keyword evidence="8" id="KW-1185">Reference proteome</keyword>
<evidence type="ECO:0000313" key="7">
    <source>
        <dbReference type="EMBL" id="ETX12803.1"/>
    </source>
</evidence>
<evidence type="ECO:0000256" key="1">
    <source>
        <dbReference type="ARBA" id="ARBA00004651"/>
    </source>
</evidence>
<feature type="transmembrane region" description="Helical" evidence="6">
    <location>
        <begin position="37"/>
        <end position="54"/>
    </location>
</feature>
<keyword evidence="4 6" id="KW-1133">Transmembrane helix</keyword>
<feature type="transmembrane region" description="Helical" evidence="6">
    <location>
        <begin position="7"/>
        <end position="31"/>
    </location>
</feature>
<dbReference type="EMBL" id="JALZ01000051">
    <property type="protein sequence ID" value="ETX12803.1"/>
    <property type="molecule type" value="Genomic_DNA"/>
</dbReference>
<evidence type="ECO:0000256" key="3">
    <source>
        <dbReference type="ARBA" id="ARBA00022692"/>
    </source>
</evidence>
<dbReference type="RefSeq" id="WP_211242034.1">
    <property type="nucleotide sequence ID" value="NZ_JALZ01000051.1"/>
</dbReference>
<dbReference type="eggNOG" id="COG3223">
    <property type="taxonomic scope" value="Bacteria"/>
</dbReference>
<accession>X7ECF9</accession>
<evidence type="ECO:0000256" key="6">
    <source>
        <dbReference type="SAM" id="Phobius"/>
    </source>
</evidence>
<protein>
    <submittedName>
        <fullName evidence="7">Phosphate-starvation-inducible E</fullName>
    </submittedName>
</protein>
<comment type="caution">
    <text evidence="7">The sequence shown here is derived from an EMBL/GenBank/DDBJ whole genome shotgun (WGS) entry which is preliminary data.</text>
</comment>
<keyword evidence="3 6" id="KW-0812">Transmembrane</keyword>